<name>A0A557SWP3_9ARCH</name>
<dbReference type="RefSeq" id="WP_222424824.1">
    <property type="nucleotide sequence ID" value="NZ_ML675581.1"/>
</dbReference>
<accession>A0A557SWP3</accession>
<reference evidence="2 3" key="1">
    <citation type="journal article" date="2019" name="Front. Microbiol.">
        <title>Ammonia Oxidation by the Arctic Terrestrial Thaumarchaeote Candidatus Nitrosocosmicus arcticus Is Stimulated by Increasing Temperatures.</title>
        <authorList>
            <person name="Alves R.J.E."/>
            <person name="Kerou M."/>
            <person name="Zappe A."/>
            <person name="Bittner R."/>
            <person name="Abby S.S."/>
            <person name="Schmidt H.A."/>
            <person name="Pfeifer K."/>
            <person name="Schleper C."/>
        </authorList>
    </citation>
    <scope>NUCLEOTIDE SEQUENCE [LARGE SCALE GENOMIC DNA]</scope>
    <source>
        <strain evidence="2 3">Kfb</strain>
    </source>
</reference>
<keyword evidence="3" id="KW-1185">Reference proteome</keyword>
<protein>
    <submittedName>
        <fullName evidence="2">Uncharacterized protein</fullName>
    </submittedName>
</protein>
<organism evidence="2 3">
    <name type="scientific">Candidatus Nitrosocosmicus arcticus</name>
    <dbReference type="NCBI Taxonomy" id="2035267"/>
    <lineage>
        <taxon>Archaea</taxon>
        <taxon>Nitrososphaerota</taxon>
        <taxon>Nitrososphaeria</taxon>
        <taxon>Nitrososphaerales</taxon>
        <taxon>Nitrososphaeraceae</taxon>
        <taxon>Candidatus Nitrosocosmicus</taxon>
    </lineage>
</organism>
<evidence type="ECO:0000256" key="1">
    <source>
        <dbReference type="SAM" id="Coils"/>
    </source>
</evidence>
<evidence type="ECO:0000313" key="3">
    <source>
        <dbReference type="Proteomes" id="UP000315289"/>
    </source>
</evidence>
<dbReference type="EMBL" id="VOAH01000005">
    <property type="protein sequence ID" value="TVP41001.1"/>
    <property type="molecule type" value="Genomic_DNA"/>
</dbReference>
<keyword evidence="1" id="KW-0175">Coiled coil</keyword>
<sequence>MAFVRTNVTISAIIVMTLLVVGFQSSVFAQSSSNSINSQIEEAEERINQSFEEAQQRMGEIGDIQNFMDLDTSETLERFKDIIPFPGGNLGGISGQIGVLVYTHGMGTPGSHDPEKTEPIKETLERLGYPTEIITHMPYNWDEGLAKLDEQGVKYVIFLYTDLFGPDSTVIHNVTRGIFGGIEEYKYCPGVPMGPNNCLYMGMLTKPASETSDAILVFSRPASPDDSTLREIFVKIASASNSENNGNPESEIFVMVGHGARSNLNDMAQVQELTHAAEYVQQKMKYADAFGVTAREDWPDLMEVAVPNAADQIEESLAANNANRVVLVPATGSGSGFDAIKEELDNRGIPYVITEEPIPIGSKEFVQWAQKNVLGTTAFIIKEKPTENTITPNWN</sequence>
<dbReference type="Proteomes" id="UP000315289">
    <property type="component" value="Unassembled WGS sequence"/>
</dbReference>
<gene>
    <name evidence="2" type="ORF">NARC_50182</name>
</gene>
<comment type="caution">
    <text evidence="2">The sequence shown here is derived from an EMBL/GenBank/DDBJ whole genome shotgun (WGS) entry which is preliminary data.</text>
</comment>
<dbReference type="AlphaFoldDB" id="A0A557SWP3"/>
<evidence type="ECO:0000313" key="2">
    <source>
        <dbReference type="EMBL" id="TVP41001.1"/>
    </source>
</evidence>
<feature type="coiled-coil region" evidence="1">
    <location>
        <begin position="33"/>
        <end position="60"/>
    </location>
</feature>
<proteinExistence type="predicted"/>